<evidence type="ECO:0000256" key="17">
    <source>
        <dbReference type="ARBA" id="ARBA00023078"/>
    </source>
</evidence>
<evidence type="ECO:0000256" key="19">
    <source>
        <dbReference type="ARBA" id="ARBA00060401"/>
    </source>
</evidence>
<dbReference type="Pfam" id="PF01434">
    <property type="entry name" value="Peptidase_M41"/>
    <property type="match status" value="1"/>
</dbReference>
<proteinExistence type="inferred from homology"/>
<dbReference type="InterPro" id="IPR027417">
    <property type="entry name" value="P-loop_NTPase"/>
</dbReference>
<comment type="similarity">
    <text evidence="3">In the C-terminal section; belongs to the peptidase M41 family.</text>
</comment>
<dbReference type="InterPro" id="IPR000642">
    <property type="entry name" value="Peptidase_M41"/>
</dbReference>
<evidence type="ECO:0000256" key="2">
    <source>
        <dbReference type="ARBA" id="ARBA00003497"/>
    </source>
</evidence>
<evidence type="ECO:0000256" key="4">
    <source>
        <dbReference type="ARBA" id="ARBA00010550"/>
    </source>
</evidence>
<feature type="region of interest" description="Disordered" evidence="20">
    <location>
        <begin position="93"/>
        <end position="138"/>
    </location>
</feature>
<dbReference type="FunFam" id="1.20.58.760:FF:000006">
    <property type="entry name" value="ATP-dependent zinc metalloprotease FTSH 7, chloroplastic"/>
    <property type="match status" value="1"/>
</dbReference>
<feature type="domain" description="AAA+ ATPase" evidence="21">
    <location>
        <begin position="380"/>
        <end position="520"/>
    </location>
</feature>
<keyword evidence="7" id="KW-0645">Protease</keyword>
<comment type="cofactor">
    <cofactor evidence="1">
        <name>Zn(2+)</name>
        <dbReference type="ChEBI" id="CHEBI:29105"/>
    </cofactor>
</comment>
<dbReference type="HAMAP" id="MF_01458">
    <property type="entry name" value="FtsH"/>
    <property type="match status" value="1"/>
</dbReference>
<keyword evidence="11" id="KW-0378">Hydrolase</keyword>
<dbReference type="GO" id="GO:0005524">
    <property type="term" value="F:ATP binding"/>
    <property type="evidence" value="ECO:0007669"/>
    <property type="project" value="UniProtKB-KW"/>
</dbReference>
<evidence type="ECO:0000256" key="9">
    <source>
        <dbReference type="ARBA" id="ARBA00022723"/>
    </source>
</evidence>
<evidence type="ECO:0000313" key="23">
    <source>
        <dbReference type="Proteomes" id="UP000593562"/>
    </source>
</evidence>
<comment type="caution">
    <text evidence="22">The sequence shown here is derived from an EMBL/GenBank/DDBJ whole genome shotgun (WGS) entry which is preliminary data.</text>
</comment>
<dbReference type="CDD" id="cd19501">
    <property type="entry name" value="RecA-like_FtsH"/>
    <property type="match status" value="1"/>
</dbReference>
<evidence type="ECO:0000256" key="12">
    <source>
        <dbReference type="ARBA" id="ARBA00022833"/>
    </source>
</evidence>
<dbReference type="SUPFAM" id="SSF140990">
    <property type="entry name" value="FtsH protease domain-like"/>
    <property type="match status" value="1"/>
</dbReference>
<evidence type="ECO:0000256" key="5">
    <source>
        <dbReference type="ARBA" id="ARBA00022528"/>
    </source>
</evidence>
<keyword evidence="16" id="KW-0482">Metalloprotease</keyword>
<dbReference type="GO" id="GO:0016887">
    <property type="term" value="F:ATP hydrolysis activity"/>
    <property type="evidence" value="ECO:0007669"/>
    <property type="project" value="InterPro"/>
</dbReference>
<dbReference type="Gene3D" id="3.40.50.300">
    <property type="entry name" value="P-loop containing nucleotide triphosphate hydrolases"/>
    <property type="match status" value="1"/>
</dbReference>
<keyword evidence="8" id="KW-0812">Transmembrane</keyword>
<feature type="compositionally biased region" description="Polar residues" evidence="20">
    <location>
        <begin position="95"/>
        <end position="104"/>
    </location>
</feature>
<dbReference type="GO" id="GO:0004222">
    <property type="term" value="F:metalloendopeptidase activity"/>
    <property type="evidence" value="ECO:0007669"/>
    <property type="project" value="InterPro"/>
</dbReference>
<protein>
    <recommendedName>
        <fullName evidence="21">AAA+ ATPase domain-containing protein</fullName>
    </recommendedName>
</protein>
<dbReference type="PROSITE" id="PS00674">
    <property type="entry name" value="AAA"/>
    <property type="match status" value="1"/>
</dbReference>
<keyword evidence="23" id="KW-1185">Reference proteome</keyword>
<evidence type="ECO:0000256" key="13">
    <source>
        <dbReference type="ARBA" id="ARBA00022840"/>
    </source>
</evidence>
<keyword evidence="12" id="KW-0862">Zinc</keyword>
<evidence type="ECO:0000256" key="3">
    <source>
        <dbReference type="ARBA" id="ARBA00010044"/>
    </source>
</evidence>
<name>A0A7J7DDZ3_TRIWF</name>
<dbReference type="GO" id="GO:0046872">
    <property type="term" value="F:metal ion binding"/>
    <property type="evidence" value="ECO:0007669"/>
    <property type="project" value="UniProtKB-KW"/>
</dbReference>
<comment type="subcellular location">
    <subcellularLocation>
        <location evidence="19">Plastid</location>
        <location evidence="19">Chloroplast thylakoid membrane</location>
        <topology evidence="19">Multi-pass membrane protein</topology>
        <orientation evidence="19">Stromal side</orientation>
    </subcellularLocation>
</comment>
<dbReference type="InterPro" id="IPR003959">
    <property type="entry name" value="ATPase_AAA_core"/>
</dbReference>
<keyword evidence="10" id="KW-0547">Nucleotide-binding</keyword>
<dbReference type="FunFam" id="1.10.8.60:FF:000001">
    <property type="entry name" value="ATP-dependent zinc metalloprotease FtsH"/>
    <property type="match status" value="1"/>
</dbReference>
<dbReference type="InterPro" id="IPR003593">
    <property type="entry name" value="AAA+_ATPase"/>
</dbReference>
<sequence>MASVETLRPITHRNVYPYSNCNLHYSHALCLYHNRSRVFRHSTHRSVPSSIAAPSANLNTQLVPSKNLDRFTLWGGFLKNHGPREYSRILANCQDGDSTSSPSGKSEAKPSEGEAVSGNSTSSGSSSASNQKREKQGKSQWFLSNGGKWRWQPIIQAQEIGVLLLQLGIVMLVMRLLRPGIPLPGSEPRRPTTFVSVPYSEFLSKINGNQVHKVEVDGVHIMFKMKREGSSQGGEVGANRFQESESLIRSVAPTTRRIVYTTTRPADIKTPYEKMLENEVVFGSPDKRSGGFLNSALIALFYVAILAGLLHRFPVSFSQHSAGQLRNRKSGGSIGAKVSEQGETITFADVAGVDEAKEELEEIVEFLRNPDRYIRLGARPPRGVLLVGLPGTGKTLLAKAVAGEAEVPFISCSASEFVELYVGMGASRVRDLFARAKKEAPSIIFIDEIDAVAKSRDGKFRIVSNDEREQTLNQLLTEMDGFDSNSAVIVLGATNRSDVLDPALRRPGRFDRVVMVETPDRFGREAILKVHTSKKELPLAKDVDLGDIASMTTGFTGADLANLVNEAALLAGRQSKIVVEKIDFIHAVERSLAGIEKKTAKLQGIEKAVVARHEAGHAVVGTAVANLLSGQPRVEKLSILPRSGGALGFTYTPPTTEDRYLLFIDELRGCLVTLLGGRAAEEVVYSGRVSTGALDDIRRATEMAYKAVAEYGLNQTIGPVSIAALSNGGMDESGAVPWGRDQGHLVDLVQGEVTALLQSALDVALSVVHANPTVLEGLGAHLEEKEKVEGEELQEWLKLVVAPTELAIFMSGKQESLLPLEAGSGLQPLHSVFP</sequence>
<keyword evidence="15" id="KW-1133">Transmembrane helix</keyword>
<dbReference type="InterPro" id="IPR041569">
    <property type="entry name" value="AAA_lid_3"/>
</dbReference>
<keyword evidence="18" id="KW-0472">Membrane</keyword>
<gene>
    <name evidence="22" type="ORF">HS088_TW07G00103</name>
</gene>
<dbReference type="SUPFAM" id="SSF52540">
    <property type="entry name" value="P-loop containing nucleoside triphosphate hydrolases"/>
    <property type="match status" value="1"/>
</dbReference>
<comment type="function">
    <text evidence="2">Probable ATP-dependent zinc metallopeptidase.</text>
</comment>
<evidence type="ECO:0000313" key="22">
    <source>
        <dbReference type="EMBL" id="KAF5744531.1"/>
    </source>
</evidence>
<dbReference type="InterPro" id="IPR003960">
    <property type="entry name" value="ATPase_AAA_CS"/>
</dbReference>
<dbReference type="GO" id="GO:0004176">
    <property type="term" value="F:ATP-dependent peptidase activity"/>
    <property type="evidence" value="ECO:0007669"/>
    <property type="project" value="InterPro"/>
</dbReference>
<dbReference type="GO" id="GO:0006508">
    <property type="term" value="P:proteolysis"/>
    <property type="evidence" value="ECO:0007669"/>
    <property type="project" value="UniProtKB-KW"/>
</dbReference>
<dbReference type="PANTHER" id="PTHR23076:SF49">
    <property type="entry name" value="ATP-DEPENDENT ZINC METALLOPROTEASE FTSH 7, CHLOROPLASTIC"/>
    <property type="match status" value="1"/>
</dbReference>
<keyword evidence="13" id="KW-0067">ATP-binding</keyword>
<dbReference type="Pfam" id="PF00004">
    <property type="entry name" value="AAA"/>
    <property type="match status" value="1"/>
</dbReference>
<keyword evidence="17" id="KW-0793">Thylakoid</keyword>
<dbReference type="Gene3D" id="1.10.8.60">
    <property type="match status" value="1"/>
</dbReference>
<dbReference type="Pfam" id="PF17862">
    <property type="entry name" value="AAA_lid_3"/>
    <property type="match status" value="1"/>
</dbReference>
<evidence type="ECO:0000256" key="10">
    <source>
        <dbReference type="ARBA" id="ARBA00022741"/>
    </source>
</evidence>
<dbReference type="Proteomes" id="UP000593562">
    <property type="component" value="Unassembled WGS sequence"/>
</dbReference>
<dbReference type="InterPro" id="IPR037219">
    <property type="entry name" value="Peptidase_M41-like"/>
</dbReference>
<keyword evidence="5" id="KW-0150">Chloroplast</keyword>
<evidence type="ECO:0000256" key="15">
    <source>
        <dbReference type="ARBA" id="ARBA00022989"/>
    </source>
</evidence>
<evidence type="ECO:0000256" key="14">
    <source>
        <dbReference type="ARBA" id="ARBA00022946"/>
    </source>
</evidence>
<evidence type="ECO:0000256" key="8">
    <source>
        <dbReference type="ARBA" id="ARBA00022692"/>
    </source>
</evidence>
<dbReference type="EMBL" id="JAAARO010000007">
    <property type="protein sequence ID" value="KAF5744531.1"/>
    <property type="molecule type" value="Genomic_DNA"/>
</dbReference>
<keyword evidence="14" id="KW-0809">Transit peptide</keyword>
<dbReference type="Gene3D" id="1.20.58.760">
    <property type="entry name" value="Peptidase M41"/>
    <property type="match status" value="1"/>
</dbReference>
<accession>A0A7J7DDZ3</accession>
<dbReference type="PANTHER" id="PTHR23076">
    <property type="entry name" value="METALLOPROTEASE M41 FTSH"/>
    <property type="match status" value="1"/>
</dbReference>
<evidence type="ECO:0000256" key="11">
    <source>
        <dbReference type="ARBA" id="ARBA00022801"/>
    </source>
</evidence>
<evidence type="ECO:0000256" key="7">
    <source>
        <dbReference type="ARBA" id="ARBA00022670"/>
    </source>
</evidence>
<feature type="compositionally biased region" description="Low complexity" evidence="20">
    <location>
        <begin position="117"/>
        <end position="130"/>
    </location>
</feature>
<reference evidence="22 23" key="1">
    <citation type="journal article" date="2020" name="Nat. Commun.">
        <title>Genome of Tripterygium wilfordii and identification of cytochrome P450 involved in triptolide biosynthesis.</title>
        <authorList>
            <person name="Tu L."/>
            <person name="Su P."/>
            <person name="Zhang Z."/>
            <person name="Gao L."/>
            <person name="Wang J."/>
            <person name="Hu T."/>
            <person name="Zhou J."/>
            <person name="Zhang Y."/>
            <person name="Zhao Y."/>
            <person name="Liu Y."/>
            <person name="Song Y."/>
            <person name="Tong Y."/>
            <person name="Lu Y."/>
            <person name="Yang J."/>
            <person name="Xu C."/>
            <person name="Jia M."/>
            <person name="Peters R.J."/>
            <person name="Huang L."/>
            <person name="Gao W."/>
        </authorList>
    </citation>
    <scope>NUCLEOTIDE SEQUENCE [LARGE SCALE GENOMIC DNA]</scope>
    <source>
        <strain evidence="23">cv. XIE 37</strain>
        <tissue evidence="22">Leaf</tissue>
    </source>
</reference>
<dbReference type="FunCoup" id="A0A7J7DDZ3">
    <property type="interactions" value="1933"/>
</dbReference>
<evidence type="ECO:0000256" key="6">
    <source>
        <dbReference type="ARBA" id="ARBA00022640"/>
    </source>
</evidence>
<evidence type="ECO:0000256" key="1">
    <source>
        <dbReference type="ARBA" id="ARBA00001947"/>
    </source>
</evidence>
<dbReference type="AlphaFoldDB" id="A0A7J7DDZ3"/>
<keyword evidence="6" id="KW-0934">Plastid</keyword>
<evidence type="ECO:0000256" key="18">
    <source>
        <dbReference type="ARBA" id="ARBA00023136"/>
    </source>
</evidence>
<dbReference type="SMART" id="SM00382">
    <property type="entry name" value="AAA"/>
    <property type="match status" value="1"/>
</dbReference>
<dbReference type="FunFam" id="3.40.50.300:FF:000352">
    <property type="entry name" value="ATP-dependent zinc metalloprotease FTSH 7, chloroplastic"/>
    <property type="match status" value="1"/>
</dbReference>
<evidence type="ECO:0000256" key="20">
    <source>
        <dbReference type="SAM" id="MobiDB-lite"/>
    </source>
</evidence>
<evidence type="ECO:0000259" key="21">
    <source>
        <dbReference type="SMART" id="SM00382"/>
    </source>
</evidence>
<organism evidence="22 23">
    <name type="scientific">Tripterygium wilfordii</name>
    <name type="common">Thunder God vine</name>
    <dbReference type="NCBI Taxonomy" id="458696"/>
    <lineage>
        <taxon>Eukaryota</taxon>
        <taxon>Viridiplantae</taxon>
        <taxon>Streptophyta</taxon>
        <taxon>Embryophyta</taxon>
        <taxon>Tracheophyta</taxon>
        <taxon>Spermatophyta</taxon>
        <taxon>Magnoliopsida</taxon>
        <taxon>eudicotyledons</taxon>
        <taxon>Gunneridae</taxon>
        <taxon>Pentapetalae</taxon>
        <taxon>rosids</taxon>
        <taxon>fabids</taxon>
        <taxon>Celastrales</taxon>
        <taxon>Celastraceae</taxon>
        <taxon>Tripterygium</taxon>
    </lineage>
</organism>
<dbReference type="InterPro" id="IPR005936">
    <property type="entry name" value="FtsH"/>
</dbReference>
<comment type="similarity">
    <text evidence="4">In the N-terminal section; belongs to the AAA ATPase family.</text>
</comment>
<keyword evidence="9" id="KW-0479">Metal-binding</keyword>
<dbReference type="GO" id="GO:0009535">
    <property type="term" value="C:chloroplast thylakoid membrane"/>
    <property type="evidence" value="ECO:0007669"/>
    <property type="project" value="UniProtKB-SubCell"/>
</dbReference>
<dbReference type="InParanoid" id="A0A7J7DDZ3"/>
<evidence type="ECO:0000256" key="16">
    <source>
        <dbReference type="ARBA" id="ARBA00023049"/>
    </source>
</evidence>